<gene>
    <name evidence="1" type="ORF">BVRB_035330</name>
</gene>
<organism evidence="1 2">
    <name type="scientific">Beta vulgaris subsp. vulgaris</name>
    <name type="common">Beet</name>
    <dbReference type="NCBI Taxonomy" id="3555"/>
    <lineage>
        <taxon>Eukaryota</taxon>
        <taxon>Viridiplantae</taxon>
        <taxon>Streptophyta</taxon>
        <taxon>Embryophyta</taxon>
        <taxon>Tracheophyta</taxon>
        <taxon>Spermatophyta</taxon>
        <taxon>Magnoliopsida</taxon>
        <taxon>eudicotyledons</taxon>
        <taxon>Gunneridae</taxon>
        <taxon>Pentapetalae</taxon>
        <taxon>Caryophyllales</taxon>
        <taxon>Chenopodiaceae</taxon>
        <taxon>Betoideae</taxon>
        <taxon>Beta</taxon>
    </lineage>
</organism>
<dbReference type="EMBL" id="KQ107669">
    <property type="protein sequence ID" value="KMS65504.1"/>
    <property type="molecule type" value="Genomic_DNA"/>
</dbReference>
<evidence type="ECO:0000313" key="2">
    <source>
        <dbReference type="Proteomes" id="UP000035740"/>
    </source>
</evidence>
<feature type="non-terminal residue" evidence="1">
    <location>
        <position position="167"/>
    </location>
</feature>
<dbReference type="Gramene" id="KMS65504">
    <property type="protein sequence ID" value="KMS65504"/>
    <property type="gene ID" value="BVRB_035330"/>
</dbReference>
<sequence length="167" mass="19096">MDAPDLACCTVEYIHGSQHGALSDRFAIEERLILHRAYAKADNRQLISLFSNQLAYFCALQGSSREQMIEIATQLVSCQNGTDLQLILRKRLLDLVSEDFRDCRDAFYSNKSAAFLTQLTARTIKAISESVQLWTESSNNQPLYDHIRKVLHENADRLNPHQRRQAV</sequence>
<name>A0A0J7YPS3_BETVV</name>
<dbReference type="AlphaFoldDB" id="A0A0J7YPS3"/>
<accession>A0A0J7YPS3</accession>
<keyword evidence="2" id="KW-1185">Reference proteome</keyword>
<evidence type="ECO:0000313" key="1">
    <source>
        <dbReference type="EMBL" id="KMS65504.1"/>
    </source>
</evidence>
<protein>
    <submittedName>
        <fullName evidence="1">Uncharacterized protein</fullName>
    </submittedName>
</protein>
<dbReference type="Proteomes" id="UP000035740">
    <property type="component" value="Unassembled WGS sequence"/>
</dbReference>
<proteinExistence type="predicted"/>
<reference evidence="1 2" key="1">
    <citation type="journal article" date="2014" name="Nature">
        <title>The genome of the recently domesticated crop plant sugar beet (Beta vulgaris).</title>
        <authorList>
            <person name="Dohm J.C."/>
            <person name="Minoche A.E."/>
            <person name="Holtgrawe D."/>
            <person name="Capella-Gutierrez S."/>
            <person name="Zakrzewski F."/>
            <person name="Tafer H."/>
            <person name="Rupp O."/>
            <person name="Sorensen T.R."/>
            <person name="Stracke R."/>
            <person name="Reinhardt R."/>
            <person name="Goesmann A."/>
            <person name="Kraft T."/>
            <person name="Schulz B."/>
            <person name="Stadler P.F."/>
            <person name="Schmidt T."/>
            <person name="Gabaldon T."/>
            <person name="Lehrach H."/>
            <person name="Weisshaar B."/>
            <person name="Himmelbauer H."/>
        </authorList>
    </citation>
    <scope>NUCLEOTIDE SEQUENCE [LARGE SCALE GENOMIC DNA]</scope>
    <source>
        <tissue evidence="1">Taproot</tissue>
    </source>
</reference>